<evidence type="ECO:0000256" key="7">
    <source>
        <dbReference type="ARBA" id="ARBA00023136"/>
    </source>
</evidence>
<feature type="domain" description="CBS" evidence="11">
    <location>
        <begin position="288"/>
        <end position="345"/>
    </location>
</feature>
<dbReference type="EMBL" id="AP014836">
    <property type="protein sequence ID" value="BAW81030.1"/>
    <property type="molecule type" value="Genomic_DNA"/>
</dbReference>
<evidence type="ECO:0000313" key="13">
    <source>
        <dbReference type="EMBL" id="BAW81030.1"/>
    </source>
</evidence>
<dbReference type="AlphaFoldDB" id="A0A1Q2SPG5"/>
<keyword evidence="4" id="KW-0677">Repeat</keyword>
<dbReference type="Pfam" id="PF01595">
    <property type="entry name" value="CNNM"/>
    <property type="match status" value="1"/>
</dbReference>
<dbReference type="SUPFAM" id="SSF54631">
    <property type="entry name" value="CBS-domain pair"/>
    <property type="match status" value="1"/>
</dbReference>
<keyword evidence="6 8" id="KW-0129">CBS domain</keyword>
<feature type="transmembrane region" description="Helical" evidence="10">
    <location>
        <begin position="61"/>
        <end position="80"/>
    </location>
</feature>
<dbReference type="OrthoDB" id="9797674at2"/>
<evidence type="ECO:0000256" key="5">
    <source>
        <dbReference type="ARBA" id="ARBA00022989"/>
    </source>
</evidence>
<dbReference type="PROSITE" id="PS51846">
    <property type="entry name" value="CNNM"/>
    <property type="match status" value="1"/>
</dbReference>
<accession>A0A1Q2SPG5</accession>
<dbReference type="Gene3D" id="3.90.1280.20">
    <property type="match status" value="1"/>
</dbReference>
<dbReference type="CDD" id="cd04590">
    <property type="entry name" value="CBS_pair_CorC_HlyC_assoc"/>
    <property type="match status" value="1"/>
</dbReference>
<evidence type="ECO:0000256" key="2">
    <source>
        <dbReference type="ARBA" id="ARBA00022475"/>
    </source>
</evidence>
<dbReference type="Gene3D" id="3.10.580.10">
    <property type="entry name" value="CBS-domain"/>
    <property type="match status" value="1"/>
</dbReference>
<feature type="transmembrane region" description="Helical" evidence="10">
    <location>
        <begin position="101"/>
        <end position="122"/>
    </location>
</feature>
<evidence type="ECO:0000256" key="8">
    <source>
        <dbReference type="PROSITE-ProRule" id="PRU00703"/>
    </source>
</evidence>
<dbReference type="Pfam" id="PF03471">
    <property type="entry name" value="CorC_HlyC"/>
    <property type="match status" value="1"/>
</dbReference>
<feature type="domain" description="CNNM transmembrane" evidence="12">
    <location>
        <begin position="1"/>
        <end position="204"/>
    </location>
</feature>
<dbReference type="GO" id="GO:0050660">
    <property type="term" value="F:flavin adenine dinucleotide binding"/>
    <property type="evidence" value="ECO:0007669"/>
    <property type="project" value="InterPro"/>
</dbReference>
<dbReference type="InterPro" id="IPR016169">
    <property type="entry name" value="FAD-bd_PCMH_sub2"/>
</dbReference>
<dbReference type="KEGG" id="ntt:TAO_1660"/>
<keyword evidence="7 9" id="KW-0472">Membrane</keyword>
<keyword evidence="14" id="KW-1185">Reference proteome</keyword>
<name>A0A1Q2SPG5_9GAMM</name>
<dbReference type="SMART" id="SM01091">
    <property type="entry name" value="CorC_HlyC"/>
    <property type="match status" value="1"/>
</dbReference>
<organism evidence="13 14">
    <name type="scientific">Candidatus Nitrosoglobus terrae</name>
    <dbReference type="NCBI Taxonomy" id="1630141"/>
    <lineage>
        <taxon>Bacteria</taxon>
        <taxon>Pseudomonadati</taxon>
        <taxon>Pseudomonadota</taxon>
        <taxon>Gammaproteobacteria</taxon>
        <taxon>Chromatiales</taxon>
        <taxon>Chromatiaceae</taxon>
        <taxon>Candidatus Nitrosoglobus</taxon>
    </lineage>
</organism>
<comment type="subcellular location">
    <subcellularLocation>
        <location evidence="1">Cell membrane</location>
        <topology evidence="1">Multi-pass membrane protein</topology>
    </subcellularLocation>
</comment>
<evidence type="ECO:0000259" key="12">
    <source>
        <dbReference type="PROSITE" id="PS51846"/>
    </source>
</evidence>
<dbReference type="SMART" id="SM00116">
    <property type="entry name" value="CBS"/>
    <property type="match status" value="2"/>
</dbReference>
<dbReference type="InterPro" id="IPR002550">
    <property type="entry name" value="CNNM"/>
</dbReference>
<evidence type="ECO:0000313" key="14">
    <source>
        <dbReference type="Proteomes" id="UP000243679"/>
    </source>
</evidence>
<evidence type="ECO:0000256" key="9">
    <source>
        <dbReference type="PROSITE-ProRule" id="PRU01193"/>
    </source>
</evidence>
<keyword evidence="2" id="KW-1003">Cell membrane</keyword>
<dbReference type="PANTHER" id="PTHR43099">
    <property type="entry name" value="UPF0053 PROTEIN YRKA"/>
    <property type="match status" value="1"/>
</dbReference>
<dbReference type="InterPro" id="IPR051676">
    <property type="entry name" value="UPF0053_domain"/>
</dbReference>
<evidence type="ECO:0000256" key="1">
    <source>
        <dbReference type="ARBA" id="ARBA00004651"/>
    </source>
</evidence>
<dbReference type="InterPro" id="IPR005170">
    <property type="entry name" value="Transptr-assoc_dom"/>
</dbReference>
<evidence type="ECO:0000256" key="10">
    <source>
        <dbReference type="SAM" id="Phobius"/>
    </source>
</evidence>
<dbReference type="Proteomes" id="UP000243679">
    <property type="component" value="Chromosome"/>
</dbReference>
<dbReference type="GO" id="GO:0005886">
    <property type="term" value="C:plasma membrane"/>
    <property type="evidence" value="ECO:0007669"/>
    <property type="project" value="UniProtKB-SubCell"/>
</dbReference>
<dbReference type="InterPro" id="IPR036318">
    <property type="entry name" value="FAD-bd_PCMH-like_sf"/>
</dbReference>
<keyword evidence="3 9" id="KW-0812">Transmembrane</keyword>
<sequence length="444" mass="49474">MNITAFAILFLLIAVNSLYVAAEFAAIGIRRSQLLGLAENGHWLAKELLPIVEDPTHLDQYIAASQIGITLSSLILGAYGQATLGQNLAFLLEKILNIEPLAAQSAAVVVVLILLTGLQVVFGELIPKSLALQYPIQFALYTYLPMRWSLKCYSVFIAFLNGSGVILLRSLGIKRSQHQHVYSPWEIGMLIAESREAGLLKLHEQQRLYQALSLNKRTARQLMVPRRFVAAVDVKTSPQQLFQLAIESPFSSLPVYSESSDNIIGIIHIKDIASHFSRYKILPAVREVMRLTVNVLDKITGDRLLTIMRQQRSRKLIVVDEYGVMQGLVTLDDILITLTEGTTEESKTKRAQPEYLADGRVRLPGLLRTEEMVLWVGMAWHSQSNTVAGHIISVLQRIPSQGERIIIDGLEVEIEKLDGPVIHSILVDAHLLPKTTPVEEKNEV</sequence>
<dbReference type="Pfam" id="PF00571">
    <property type="entry name" value="CBS"/>
    <property type="match status" value="2"/>
</dbReference>
<dbReference type="SUPFAM" id="SSF56176">
    <property type="entry name" value="FAD-binding/transporter-associated domain-like"/>
    <property type="match status" value="1"/>
</dbReference>
<dbReference type="PROSITE" id="PS51371">
    <property type="entry name" value="CBS"/>
    <property type="match status" value="2"/>
</dbReference>
<dbReference type="PANTHER" id="PTHR43099:SF4">
    <property type="entry name" value="INTEGRAL MEMBRANE PROTEIN"/>
    <property type="match status" value="1"/>
</dbReference>
<evidence type="ECO:0000256" key="4">
    <source>
        <dbReference type="ARBA" id="ARBA00022737"/>
    </source>
</evidence>
<dbReference type="RefSeq" id="WP_096527510.1">
    <property type="nucleotide sequence ID" value="NZ_AP014836.1"/>
</dbReference>
<dbReference type="InterPro" id="IPR046342">
    <property type="entry name" value="CBS_dom_sf"/>
</dbReference>
<evidence type="ECO:0000256" key="6">
    <source>
        <dbReference type="ARBA" id="ARBA00023122"/>
    </source>
</evidence>
<proteinExistence type="predicted"/>
<protein>
    <submittedName>
        <fullName evidence="13">Hypothetical conserved protein</fullName>
    </submittedName>
</protein>
<feature type="domain" description="CBS" evidence="11">
    <location>
        <begin position="223"/>
        <end position="285"/>
    </location>
</feature>
<dbReference type="Gene3D" id="3.30.465.10">
    <property type="match status" value="1"/>
</dbReference>
<evidence type="ECO:0000256" key="3">
    <source>
        <dbReference type="ARBA" id="ARBA00022692"/>
    </source>
</evidence>
<dbReference type="InterPro" id="IPR044751">
    <property type="entry name" value="Ion_transp-like_CBS"/>
</dbReference>
<keyword evidence="5 9" id="KW-1133">Transmembrane helix</keyword>
<gene>
    <name evidence="13" type="ORF">TAO_1660</name>
</gene>
<dbReference type="InterPro" id="IPR000644">
    <property type="entry name" value="CBS_dom"/>
</dbReference>
<reference evidence="13 14" key="1">
    <citation type="journal article" date="2017" name="ISME J.">
        <title>An acid-tolerant ammonia-oxidizing ?-proteobacterium from soil.</title>
        <authorList>
            <person name="Hayatsu M."/>
            <person name="Tago K."/>
            <person name="Uchiyama I."/>
            <person name="Toyoda A."/>
            <person name="Wang Y."/>
            <person name="Shimomura Y."/>
            <person name="Okubo T."/>
            <person name="Kurisu F."/>
            <person name="Hirono Y."/>
            <person name="Nonaka K."/>
            <person name="Akiyama H."/>
            <person name="Itoh T."/>
            <person name="Takami H."/>
        </authorList>
    </citation>
    <scope>NUCLEOTIDE SEQUENCE [LARGE SCALE GENOMIC DNA]</scope>
    <source>
        <strain evidence="13 14">TAO100</strain>
    </source>
</reference>
<evidence type="ECO:0000259" key="11">
    <source>
        <dbReference type="PROSITE" id="PS51371"/>
    </source>
</evidence>